<dbReference type="InterPro" id="IPR036188">
    <property type="entry name" value="FAD/NAD-bd_sf"/>
</dbReference>
<keyword evidence="1" id="KW-0560">Oxidoreductase</keyword>
<protein>
    <submittedName>
        <fullName evidence="3">Thioredoxin reductase</fullName>
    </submittedName>
</protein>
<dbReference type="PRINTS" id="PR00411">
    <property type="entry name" value="PNDRDTASEI"/>
</dbReference>
<evidence type="ECO:0000313" key="3">
    <source>
        <dbReference type="EMBL" id="MDQ0441865.1"/>
    </source>
</evidence>
<dbReference type="Gene3D" id="3.50.50.60">
    <property type="entry name" value="FAD/NAD(P)-binding domain"/>
    <property type="match status" value="1"/>
</dbReference>
<reference evidence="3 4" key="1">
    <citation type="submission" date="2023-07" db="EMBL/GenBank/DDBJ databases">
        <title>Genomic Encyclopedia of Type Strains, Phase IV (KMG-IV): sequencing the most valuable type-strain genomes for metagenomic binning, comparative biology and taxonomic classification.</title>
        <authorList>
            <person name="Goeker M."/>
        </authorList>
    </citation>
    <scope>NUCLEOTIDE SEQUENCE [LARGE SCALE GENOMIC DNA]</scope>
    <source>
        <strain evidence="3 4">DSM 19562</strain>
    </source>
</reference>
<evidence type="ECO:0000259" key="2">
    <source>
        <dbReference type="Pfam" id="PF07992"/>
    </source>
</evidence>
<dbReference type="InterPro" id="IPR050982">
    <property type="entry name" value="Auxin_biosynth/cation_transpt"/>
</dbReference>
<evidence type="ECO:0000313" key="4">
    <source>
        <dbReference type="Proteomes" id="UP001236369"/>
    </source>
</evidence>
<proteinExistence type="predicted"/>
<keyword evidence="4" id="KW-1185">Reference proteome</keyword>
<dbReference type="SUPFAM" id="SSF51905">
    <property type="entry name" value="FAD/NAD(P)-binding domain"/>
    <property type="match status" value="1"/>
</dbReference>
<dbReference type="InterPro" id="IPR023753">
    <property type="entry name" value="FAD/NAD-binding_dom"/>
</dbReference>
<dbReference type="Pfam" id="PF07992">
    <property type="entry name" value="Pyr_redox_2"/>
    <property type="match status" value="1"/>
</dbReference>
<evidence type="ECO:0000256" key="1">
    <source>
        <dbReference type="ARBA" id="ARBA00023002"/>
    </source>
</evidence>
<dbReference type="PRINTS" id="PR00368">
    <property type="entry name" value="FADPNR"/>
</dbReference>
<dbReference type="PANTHER" id="PTHR43539">
    <property type="entry name" value="FLAVIN-BINDING MONOOXYGENASE-LIKE PROTEIN (AFU_ORTHOLOGUE AFUA_4G09220)"/>
    <property type="match status" value="1"/>
</dbReference>
<dbReference type="EMBL" id="JAUSVV010000002">
    <property type="protein sequence ID" value="MDQ0441865.1"/>
    <property type="molecule type" value="Genomic_DNA"/>
</dbReference>
<comment type="caution">
    <text evidence="3">The sequence shown here is derived from an EMBL/GenBank/DDBJ whole genome shotgun (WGS) entry which is preliminary data.</text>
</comment>
<dbReference type="RefSeq" id="WP_238248899.1">
    <property type="nucleotide sequence ID" value="NZ_BPQX01000023.1"/>
</dbReference>
<gene>
    <name evidence="3" type="ORF">QO016_001348</name>
</gene>
<name>A0ABU0HJH3_9HYPH</name>
<accession>A0ABU0HJH3</accession>
<organism evidence="3 4">
    <name type="scientific">Methylobacterium persicinum</name>
    <dbReference type="NCBI Taxonomy" id="374426"/>
    <lineage>
        <taxon>Bacteria</taxon>
        <taxon>Pseudomonadati</taxon>
        <taxon>Pseudomonadota</taxon>
        <taxon>Alphaproteobacteria</taxon>
        <taxon>Hyphomicrobiales</taxon>
        <taxon>Methylobacteriaceae</taxon>
        <taxon>Methylobacterium</taxon>
    </lineage>
</organism>
<dbReference type="Proteomes" id="UP001236369">
    <property type="component" value="Unassembled WGS sequence"/>
</dbReference>
<feature type="domain" description="FAD/NAD(P)-binding" evidence="2">
    <location>
        <begin position="9"/>
        <end position="328"/>
    </location>
</feature>
<sequence length="455" mass="47341">MATENQHPVTVIGAGPVGLAAAAHLIARGLPVRVYEAGATVAAHVRDWGHVRLFSPWEYNVDPMAREILLRHGWREPAADAFPTGAELASAYLEPLAGTPELAPVIETGARVSAISRLGIDKVGSRDRADRPFVLTVIDAHGGTRRELARAVIDASGTWSTQNPLGADGLTAAGEADNVTRVARGIPDVAGRERTAFQGRTTAVVGAGHSAATVLLDLARLAEESPDTRVVWVTRSGNLARVFGGGSADRLAARGALGSRLRALVDAGRVELVPGFAVAGVHRDGDRVALEGRDTGGSRRLCPVDRVVVATGQRPDPNLTREIRVDLDPALESVRALGPLIDPNEHSCGSVRPHGHRELAHPEPGFYTVGIKSYGRAPNFLMLTGYEQVRSVVAALAGDLAAADDVRLVLPETGVCSLQPAEAAQGCCGGTSVTGVAAVEAPSSAEPARCCGAAA</sequence>
<dbReference type="PANTHER" id="PTHR43539:SF78">
    <property type="entry name" value="FLAVIN-CONTAINING MONOOXYGENASE"/>
    <property type="match status" value="1"/>
</dbReference>